<dbReference type="Proteomes" id="UP001139516">
    <property type="component" value="Unassembled WGS sequence"/>
</dbReference>
<comment type="caution">
    <text evidence="3">The sequence shown here is derived from an EMBL/GenBank/DDBJ whole genome shotgun (WGS) entry which is preliminary data.</text>
</comment>
<feature type="signal peptide" evidence="2">
    <location>
        <begin position="1"/>
        <end position="22"/>
    </location>
</feature>
<evidence type="ECO:0000256" key="1">
    <source>
        <dbReference type="SAM" id="MobiDB-lite"/>
    </source>
</evidence>
<keyword evidence="4" id="KW-1185">Reference proteome</keyword>
<feature type="region of interest" description="Disordered" evidence="1">
    <location>
        <begin position="24"/>
        <end position="47"/>
    </location>
</feature>
<dbReference type="InterPro" id="IPR015000">
    <property type="entry name" value="EipB-like"/>
</dbReference>
<dbReference type="EMBL" id="JALPRX010000103">
    <property type="protein sequence ID" value="MCK8787033.1"/>
    <property type="molecule type" value="Genomic_DNA"/>
</dbReference>
<evidence type="ECO:0000313" key="3">
    <source>
        <dbReference type="EMBL" id="MCK8787033.1"/>
    </source>
</evidence>
<gene>
    <name evidence="3" type="ORF">M0638_21905</name>
</gene>
<evidence type="ECO:0000256" key="2">
    <source>
        <dbReference type="SAM" id="SignalP"/>
    </source>
</evidence>
<name>A0A9X2BVV4_9PROT</name>
<dbReference type="Pfam" id="PF08904">
    <property type="entry name" value="EipB_like"/>
    <property type="match status" value="1"/>
</dbReference>
<evidence type="ECO:0000313" key="4">
    <source>
        <dbReference type="Proteomes" id="UP001139516"/>
    </source>
</evidence>
<keyword evidence="2" id="KW-0732">Signal</keyword>
<feature type="chain" id="PRO_5040827163" evidence="2">
    <location>
        <begin position="23"/>
        <end position="297"/>
    </location>
</feature>
<protein>
    <submittedName>
        <fullName evidence="3">Cell envelope integrity EipB family protein</fullName>
    </submittedName>
</protein>
<sequence>MRLRFALALALGTACAGTVAMAQKGDTPAPQSTPAPATPAPAQGATPAQAPLAPMLAHRAAYRLTLDRARDNSNVVSARGAMIYEQADACDGWATRQRFQLTLTDRDGNEVETTSDYSTYEAKDGRSLRFSLTQTSQGAVSQRIQGDATLNADGTGTVRYTSPEAREMALPPGTLLPMLHTTRSLQAARAGQRIMIAPLFDGTSADGAQDTTTAITGWTGPQNNARFPILSPLGSARMRVAFFNREPGGQSAGTGSPDYEVGLRYWENGVADEMKMDFGDFTVNGEMIELQPIPAGC</sequence>
<reference evidence="3" key="1">
    <citation type="submission" date="2022-04" db="EMBL/GenBank/DDBJ databases">
        <title>Roseomonas acroporae sp. nov., isolated from coral Acropora digitifera.</title>
        <authorList>
            <person name="Sun H."/>
        </authorList>
    </citation>
    <scope>NUCLEOTIDE SEQUENCE</scope>
    <source>
        <strain evidence="3">NAR14</strain>
    </source>
</reference>
<proteinExistence type="predicted"/>
<dbReference type="AlphaFoldDB" id="A0A9X2BVV4"/>
<organism evidence="3 4">
    <name type="scientific">Roseomonas acroporae</name>
    <dbReference type="NCBI Taxonomy" id="2937791"/>
    <lineage>
        <taxon>Bacteria</taxon>
        <taxon>Pseudomonadati</taxon>
        <taxon>Pseudomonadota</taxon>
        <taxon>Alphaproteobacteria</taxon>
        <taxon>Acetobacterales</taxon>
        <taxon>Roseomonadaceae</taxon>
        <taxon>Roseomonas</taxon>
    </lineage>
</organism>
<accession>A0A9X2BVV4</accession>
<dbReference type="PROSITE" id="PS51257">
    <property type="entry name" value="PROKAR_LIPOPROTEIN"/>
    <property type="match status" value="1"/>
</dbReference>